<proteinExistence type="predicted"/>
<organism evidence="3 4">
    <name type="scientific">Steroidobacter flavus</name>
    <dbReference type="NCBI Taxonomy" id="1842136"/>
    <lineage>
        <taxon>Bacteria</taxon>
        <taxon>Pseudomonadati</taxon>
        <taxon>Pseudomonadota</taxon>
        <taxon>Gammaproteobacteria</taxon>
        <taxon>Steroidobacterales</taxon>
        <taxon>Steroidobacteraceae</taxon>
        <taxon>Steroidobacter</taxon>
    </lineage>
</organism>
<evidence type="ECO:0000256" key="1">
    <source>
        <dbReference type="SAM" id="Phobius"/>
    </source>
</evidence>
<feature type="domain" description="TadE-like" evidence="2">
    <location>
        <begin position="19"/>
        <end position="61"/>
    </location>
</feature>
<dbReference type="EMBL" id="JBHSDU010000015">
    <property type="protein sequence ID" value="MFC4313498.1"/>
    <property type="molecule type" value="Genomic_DNA"/>
</dbReference>
<evidence type="ECO:0000313" key="3">
    <source>
        <dbReference type="EMBL" id="MFC4313498.1"/>
    </source>
</evidence>
<gene>
    <name evidence="3" type="ORF">ACFPN2_30760</name>
</gene>
<name>A0ABV8T0V1_9GAMM</name>
<evidence type="ECO:0000313" key="4">
    <source>
        <dbReference type="Proteomes" id="UP001595904"/>
    </source>
</evidence>
<comment type="caution">
    <text evidence="3">The sequence shown here is derived from an EMBL/GenBank/DDBJ whole genome shotgun (WGS) entry which is preliminary data.</text>
</comment>
<keyword evidence="1" id="KW-1133">Transmembrane helix</keyword>
<dbReference type="RefSeq" id="WP_380603873.1">
    <property type="nucleotide sequence ID" value="NZ_JBHSDU010000015.1"/>
</dbReference>
<accession>A0ABV8T0V1</accession>
<sequence>MKAGTHMHTPRTNARRHLGIATVEFAICAPVLFFLMLATAEVGRALFQYNTLVKAVRDGARYVVNNASVGTTRVVNITAARRNETRNLVVTGNIAGTGTALLPGLTVNNVTVTDAGNGFISVAANYTYTPMLGATLPTFGFGQPINLSRTLAATVVMRAL</sequence>
<dbReference type="InterPro" id="IPR012495">
    <property type="entry name" value="TadE-like_dom"/>
</dbReference>
<evidence type="ECO:0000259" key="2">
    <source>
        <dbReference type="Pfam" id="PF07811"/>
    </source>
</evidence>
<dbReference type="Proteomes" id="UP001595904">
    <property type="component" value="Unassembled WGS sequence"/>
</dbReference>
<dbReference type="Pfam" id="PF07811">
    <property type="entry name" value="TadE"/>
    <property type="match status" value="1"/>
</dbReference>
<keyword evidence="1" id="KW-0812">Transmembrane</keyword>
<feature type="transmembrane region" description="Helical" evidence="1">
    <location>
        <begin position="20"/>
        <end position="40"/>
    </location>
</feature>
<keyword evidence="1" id="KW-0472">Membrane</keyword>
<reference evidence="4" key="1">
    <citation type="journal article" date="2019" name="Int. J. Syst. Evol. Microbiol.">
        <title>The Global Catalogue of Microorganisms (GCM) 10K type strain sequencing project: providing services to taxonomists for standard genome sequencing and annotation.</title>
        <authorList>
            <consortium name="The Broad Institute Genomics Platform"/>
            <consortium name="The Broad Institute Genome Sequencing Center for Infectious Disease"/>
            <person name="Wu L."/>
            <person name="Ma J."/>
        </authorList>
    </citation>
    <scope>NUCLEOTIDE SEQUENCE [LARGE SCALE GENOMIC DNA]</scope>
    <source>
        <strain evidence="4">CGMCC 1.10759</strain>
    </source>
</reference>
<keyword evidence="4" id="KW-1185">Reference proteome</keyword>
<protein>
    <submittedName>
        <fullName evidence="3">TadE/TadG family type IV pilus assembly protein</fullName>
    </submittedName>
</protein>